<protein>
    <submittedName>
        <fullName evidence="2">Uncharacterized protein</fullName>
    </submittedName>
</protein>
<dbReference type="Proteomes" id="UP000492821">
    <property type="component" value="Unassembled WGS sequence"/>
</dbReference>
<dbReference type="WBParaSite" id="Pan_g10883.t1">
    <property type="protein sequence ID" value="Pan_g10883.t1"/>
    <property type="gene ID" value="Pan_g10883"/>
</dbReference>
<reference evidence="1" key="1">
    <citation type="journal article" date="2013" name="Genetics">
        <title>The draft genome and transcriptome of Panagrellus redivivus are shaped by the harsh demands of a free-living lifestyle.</title>
        <authorList>
            <person name="Srinivasan J."/>
            <person name="Dillman A.R."/>
            <person name="Macchietto M.G."/>
            <person name="Heikkinen L."/>
            <person name="Lakso M."/>
            <person name="Fracchia K.M."/>
            <person name="Antoshechkin I."/>
            <person name="Mortazavi A."/>
            <person name="Wong G."/>
            <person name="Sternberg P.W."/>
        </authorList>
    </citation>
    <scope>NUCLEOTIDE SEQUENCE [LARGE SCALE GENOMIC DNA]</scope>
    <source>
        <strain evidence="1">MT8872</strain>
    </source>
</reference>
<proteinExistence type="predicted"/>
<reference evidence="2" key="2">
    <citation type="submission" date="2020-10" db="UniProtKB">
        <authorList>
            <consortium name="WormBaseParasite"/>
        </authorList>
    </citation>
    <scope>IDENTIFICATION</scope>
</reference>
<evidence type="ECO:0000313" key="1">
    <source>
        <dbReference type="Proteomes" id="UP000492821"/>
    </source>
</evidence>
<sequence>MPYPLEKLPYGLRRRLRKLATPGEAYAFQIAAPNYSGLQPIQRVQPINRVKFKIDENSNLLLRHRKTLIDLQEDDLFQICDTISITNFKLSDSSQLILDRAVLAPVFVDFCNCIINSTFIRSLVSRMQQQVHCLCFENCIIPEKKVAKIVCNANAFKSLTSFGLIHSKTSMASWIDGFLEAKISTIQEFLVSDDSASVFKINKIKFLEFYKAQHYKFKMRIEMSDRIVKTEKQLKALFGKHFKCLPEKPRNVHKFVHVNRGSVNRYYVPKKKVYICDEDDDDDDVLFQ</sequence>
<evidence type="ECO:0000313" key="2">
    <source>
        <dbReference type="WBParaSite" id="Pan_g10883.t1"/>
    </source>
</evidence>
<organism evidence="1 2">
    <name type="scientific">Panagrellus redivivus</name>
    <name type="common">Microworm</name>
    <dbReference type="NCBI Taxonomy" id="6233"/>
    <lineage>
        <taxon>Eukaryota</taxon>
        <taxon>Metazoa</taxon>
        <taxon>Ecdysozoa</taxon>
        <taxon>Nematoda</taxon>
        <taxon>Chromadorea</taxon>
        <taxon>Rhabditida</taxon>
        <taxon>Tylenchina</taxon>
        <taxon>Panagrolaimomorpha</taxon>
        <taxon>Panagrolaimoidea</taxon>
        <taxon>Panagrolaimidae</taxon>
        <taxon>Panagrellus</taxon>
    </lineage>
</organism>
<accession>A0A7E4UNH5</accession>
<dbReference type="AlphaFoldDB" id="A0A7E4UNH5"/>
<keyword evidence="1" id="KW-1185">Reference proteome</keyword>
<name>A0A7E4UNH5_PANRE</name>